<dbReference type="EMBL" id="CAJFCJ010000012">
    <property type="protein sequence ID" value="CAD5120124.1"/>
    <property type="molecule type" value="Genomic_DNA"/>
</dbReference>
<keyword evidence="13" id="KW-0406">Ion transport</keyword>
<reference evidence="24 25" key="1">
    <citation type="submission" date="2020-08" db="EMBL/GenBank/DDBJ databases">
        <authorList>
            <person name="Hejnol A."/>
        </authorList>
    </citation>
    <scope>NUCLEOTIDE SEQUENCE [LARGE SCALE GENOMIC DNA]</scope>
</reference>
<dbReference type="InterPro" id="IPR006823">
    <property type="entry name" value="Ceramidase_alk"/>
</dbReference>
<evidence type="ECO:0000313" key="25">
    <source>
        <dbReference type="Proteomes" id="UP000549394"/>
    </source>
</evidence>
<dbReference type="GO" id="GO:0005385">
    <property type="term" value="F:zinc ion transmembrane transporter activity"/>
    <property type="evidence" value="ECO:0007669"/>
    <property type="project" value="UniProtKB-ARBA"/>
</dbReference>
<evidence type="ECO:0000256" key="5">
    <source>
        <dbReference type="ARBA" id="ARBA00019235"/>
    </source>
</evidence>
<keyword evidence="19" id="KW-0443">Lipid metabolism</keyword>
<evidence type="ECO:0000256" key="14">
    <source>
        <dbReference type="ARBA" id="ARBA00023136"/>
    </source>
</evidence>
<feature type="binding site" evidence="18">
    <location>
        <position position="519"/>
    </location>
    <ligand>
        <name>Zn(2+)</name>
        <dbReference type="ChEBI" id="CHEBI:29105"/>
    </ligand>
</feature>
<dbReference type="GO" id="GO:0017040">
    <property type="term" value="F:N-acylsphingosine amidohydrolase activity"/>
    <property type="evidence" value="ECO:0007669"/>
    <property type="project" value="UniProtKB-UniRule"/>
</dbReference>
<protein>
    <recommendedName>
        <fullName evidence="5 19">Neutral ceramidase</fullName>
        <ecNumber evidence="4 19">3.5.1.23</ecNumber>
    </recommendedName>
</protein>
<evidence type="ECO:0000256" key="17">
    <source>
        <dbReference type="PIRSR" id="PIRSR606823-1"/>
    </source>
</evidence>
<dbReference type="Gene3D" id="2.60.40.2300">
    <property type="entry name" value="Neutral/alkaline non-lysosomal ceramidase, C-terminal domain"/>
    <property type="match status" value="1"/>
</dbReference>
<evidence type="ECO:0000259" key="23">
    <source>
        <dbReference type="Pfam" id="PF17048"/>
    </source>
</evidence>
<dbReference type="InterPro" id="IPR027469">
    <property type="entry name" value="Cation_efflux_TMD_sf"/>
</dbReference>
<comment type="subcellular location">
    <subcellularLocation>
        <location evidence="1">Cytoplasmic vesicle</location>
        <location evidence="1">Secretory vesicle membrane</location>
        <topology evidence="1">Multi-pass membrane protein</topology>
    </subcellularLocation>
</comment>
<organism evidence="24 25">
    <name type="scientific">Dimorphilus gyrociliatus</name>
    <dbReference type="NCBI Taxonomy" id="2664684"/>
    <lineage>
        <taxon>Eukaryota</taxon>
        <taxon>Metazoa</taxon>
        <taxon>Spiralia</taxon>
        <taxon>Lophotrochozoa</taxon>
        <taxon>Annelida</taxon>
        <taxon>Polychaeta</taxon>
        <taxon>Polychaeta incertae sedis</taxon>
        <taxon>Dinophilidae</taxon>
        <taxon>Dimorphilus</taxon>
    </lineage>
</organism>
<keyword evidence="14 20" id="KW-0472">Membrane</keyword>
<evidence type="ECO:0000256" key="13">
    <source>
        <dbReference type="ARBA" id="ARBA00023065"/>
    </source>
</evidence>
<comment type="catalytic activity">
    <reaction evidence="19">
        <text>an N-acylsphing-4-enine + H2O = sphing-4-enine + a fatty acid</text>
        <dbReference type="Rhea" id="RHEA:20856"/>
        <dbReference type="ChEBI" id="CHEBI:15377"/>
        <dbReference type="ChEBI" id="CHEBI:28868"/>
        <dbReference type="ChEBI" id="CHEBI:52639"/>
        <dbReference type="ChEBI" id="CHEBI:57756"/>
        <dbReference type="EC" id="3.5.1.23"/>
    </reaction>
</comment>
<dbReference type="AlphaFoldDB" id="A0A7I8VXA2"/>
<dbReference type="InterPro" id="IPR038445">
    <property type="entry name" value="NCDase_C_sf"/>
</dbReference>
<dbReference type="InterPro" id="IPR031329">
    <property type="entry name" value="NEUT/ALK_ceramidase_N"/>
</dbReference>
<evidence type="ECO:0000256" key="16">
    <source>
        <dbReference type="ARBA" id="ARBA00048349"/>
    </source>
</evidence>
<feature type="binding site" evidence="18">
    <location>
        <position position="792"/>
    </location>
    <ligand>
        <name>Zn(2+)</name>
        <dbReference type="ChEBI" id="CHEBI:29105"/>
    </ligand>
</feature>
<evidence type="ECO:0000256" key="12">
    <source>
        <dbReference type="ARBA" id="ARBA00022989"/>
    </source>
</evidence>
<evidence type="ECO:0000256" key="9">
    <source>
        <dbReference type="ARBA" id="ARBA00022801"/>
    </source>
</evidence>
<keyword evidence="6" id="KW-0813">Transport</keyword>
<dbReference type="GO" id="GO:0005576">
    <property type="term" value="C:extracellular region"/>
    <property type="evidence" value="ECO:0007669"/>
    <property type="project" value="TreeGrafter"/>
</dbReference>
<dbReference type="Pfam" id="PF01545">
    <property type="entry name" value="Cation_efflux"/>
    <property type="match status" value="1"/>
</dbReference>
<dbReference type="Gene3D" id="1.20.1510.10">
    <property type="entry name" value="Cation efflux protein transmembrane domain"/>
    <property type="match status" value="1"/>
</dbReference>
<feature type="transmembrane region" description="Helical" evidence="20">
    <location>
        <begin position="115"/>
        <end position="136"/>
    </location>
</feature>
<proteinExistence type="inferred from homology"/>
<comment type="cofactor">
    <cofactor evidence="18">
        <name>Zn(2+)</name>
        <dbReference type="ChEBI" id="CHEBI:29105"/>
    </cofactor>
    <text evidence="18">Binds 1 zinc ion per subunit.</text>
</comment>
<comment type="catalytic activity">
    <reaction evidence="16">
        <text>Zn(2+)(in) + 2 H(+)(out) = Zn(2+)(out) + 2 H(+)(in)</text>
        <dbReference type="Rhea" id="RHEA:72627"/>
        <dbReference type="ChEBI" id="CHEBI:15378"/>
        <dbReference type="ChEBI" id="CHEBI:29105"/>
    </reaction>
</comment>
<dbReference type="InterPro" id="IPR031331">
    <property type="entry name" value="NEUT/ALK_ceramidase_C"/>
</dbReference>
<dbReference type="InterPro" id="IPR002524">
    <property type="entry name" value="Cation_efflux"/>
</dbReference>
<dbReference type="PANTHER" id="PTHR12670">
    <property type="entry name" value="CERAMIDASE"/>
    <property type="match status" value="1"/>
</dbReference>
<dbReference type="NCBIfam" id="TIGR01297">
    <property type="entry name" value="CDF"/>
    <property type="match status" value="1"/>
</dbReference>
<dbReference type="GO" id="GO:0042759">
    <property type="term" value="P:long-chain fatty acid biosynthetic process"/>
    <property type="evidence" value="ECO:0007669"/>
    <property type="project" value="TreeGrafter"/>
</dbReference>
<dbReference type="Pfam" id="PF04734">
    <property type="entry name" value="Ceramidase_alk"/>
    <property type="match status" value="1"/>
</dbReference>
<evidence type="ECO:0000256" key="2">
    <source>
        <dbReference type="ARBA" id="ARBA00008873"/>
    </source>
</evidence>
<feature type="transmembrane region" description="Helical" evidence="20">
    <location>
        <begin position="44"/>
        <end position="64"/>
    </location>
</feature>
<evidence type="ECO:0000256" key="19">
    <source>
        <dbReference type="RuleBase" id="RU366019"/>
    </source>
</evidence>
<dbReference type="GO" id="GO:0046512">
    <property type="term" value="P:sphingosine biosynthetic process"/>
    <property type="evidence" value="ECO:0007669"/>
    <property type="project" value="TreeGrafter"/>
</dbReference>
<keyword evidence="15" id="KW-0968">Cytoplasmic vesicle</keyword>
<evidence type="ECO:0000256" key="7">
    <source>
        <dbReference type="ARBA" id="ARBA00022692"/>
    </source>
</evidence>
<keyword evidence="7 20" id="KW-0812">Transmembrane</keyword>
<comment type="similarity">
    <text evidence="2">Belongs to the cation diffusion facilitator (CDF) transporter (TC 2.A.4) family. SLC30A subfamily.</text>
</comment>
<evidence type="ECO:0000256" key="3">
    <source>
        <dbReference type="ARBA" id="ARBA00009835"/>
    </source>
</evidence>
<feature type="binding site" evidence="18">
    <location>
        <position position="753"/>
    </location>
    <ligand>
        <name>Zn(2+)</name>
        <dbReference type="ChEBI" id="CHEBI:29105"/>
    </ligand>
</feature>
<dbReference type="PANTHER" id="PTHR12670:SF1">
    <property type="entry name" value="NEUTRAL CERAMIDASE"/>
    <property type="match status" value="1"/>
</dbReference>
<evidence type="ECO:0000259" key="22">
    <source>
        <dbReference type="Pfam" id="PF04734"/>
    </source>
</evidence>
<feature type="domain" description="Neutral/alkaline non-lysosomal ceramidase C-terminal" evidence="23">
    <location>
        <begin position="826"/>
        <end position="993"/>
    </location>
</feature>
<keyword evidence="25" id="KW-1185">Reference proteome</keyword>
<dbReference type="FunFam" id="1.20.1510.10:FF:000002">
    <property type="entry name" value="zinc transporter 3 isoform X1"/>
    <property type="match status" value="1"/>
</dbReference>
<evidence type="ECO:0000259" key="21">
    <source>
        <dbReference type="Pfam" id="PF01545"/>
    </source>
</evidence>
<keyword evidence="8 18" id="KW-0479">Metal-binding</keyword>
<feature type="domain" description="Cation efflux protein transmembrane" evidence="21">
    <location>
        <begin position="14"/>
        <end position="248"/>
    </location>
</feature>
<evidence type="ECO:0000256" key="6">
    <source>
        <dbReference type="ARBA" id="ARBA00022448"/>
    </source>
</evidence>
<evidence type="ECO:0000256" key="10">
    <source>
        <dbReference type="ARBA" id="ARBA00022833"/>
    </source>
</evidence>
<dbReference type="SUPFAM" id="SSF161111">
    <property type="entry name" value="Cation efflux protein transmembrane domain-like"/>
    <property type="match status" value="1"/>
</dbReference>
<dbReference type="OrthoDB" id="191371at2759"/>
<name>A0A7I8VXA2_9ANNE</name>
<dbReference type="EC" id="3.5.1.23" evidence="4 19"/>
<dbReference type="GO" id="GO:0046872">
    <property type="term" value="F:metal ion binding"/>
    <property type="evidence" value="ECO:0007669"/>
    <property type="project" value="UniProtKB-KW"/>
</dbReference>
<dbReference type="GO" id="GO:0030658">
    <property type="term" value="C:transport vesicle membrane"/>
    <property type="evidence" value="ECO:0007669"/>
    <property type="project" value="UniProtKB-SubCell"/>
</dbReference>
<evidence type="ECO:0000256" key="8">
    <source>
        <dbReference type="ARBA" id="ARBA00022723"/>
    </source>
</evidence>
<dbReference type="GO" id="GO:0046514">
    <property type="term" value="P:ceramide catabolic process"/>
    <property type="evidence" value="ECO:0007669"/>
    <property type="project" value="InterPro"/>
</dbReference>
<evidence type="ECO:0000256" key="15">
    <source>
        <dbReference type="ARBA" id="ARBA00023329"/>
    </source>
</evidence>
<keyword evidence="12 20" id="KW-1133">Transmembrane helix</keyword>
<dbReference type="Proteomes" id="UP000549394">
    <property type="component" value="Unassembled WGS sequence"/>
</dbReference>
<sequence>MESIHDNRGARNQLIIVAILCAIFMIGEIVGGIIASSLALLSDALHLGSDLAGFIISLVALWLAKKPANSRMTFGYYRAEVVGALISVIIIWLVTAILVYAAVLRIKDQNYEIKPLIMLITASAGVAFNITLGIILHCSKCHCNVAHGHSHGADRTFIIDNDALAQQDSENSNNTFNDTNTQNDNINVKAALIHVIGDLIQSCGVVIASVIILIKPQYKIADPICTFLFSVLVLISTIRILREIGFVIMEGSPNESQLHRLESDLKSNSLILSIHDLHVWSLTTNRLVASVHIVVNNRQVETKEIENFATELLKRKYGVRAGISDMTGLLSEGIMFGYAKQDQEARGLHLRQFSRAYVVADRNGNSRFALLSIEVATSSDAIRDSVVEKLRETYGDLYTHTNVMITAQHTHSAPAGYHTYWMFQTAAGGGFVNATFQVYVDAIVDSIKKAHNNLKPGNVLFNEGDLLNANINRSPAAYYNNPKEERDKYEYDVEKRMSLLKFVAEDGSSIGSFSFFPVHTTSMFNSNHLVSSDNKGVAALLMEKDLNNNAFPGQGSIVTSFAQSCQGDASPNVNGFYCDTGEPCDYWSGACDDDVRRCQARGPGSNMYENTVIIGERQYRKAKELFESSTEVLQSDIGSVHQWVNFTGIEVESNGQTYKTCAPAMGYSFAAGAVDGPALGPPFVQGLNESDPVIDTIRDLILPASEELLACHEPKPILISSGEADDEWPWQPEVLPLQVFRLGRLIILGIPAEVTTMSSRRFVAASEQVMRENGIDNPKVIVAGVTNMYINYIVTPEEYEIQRYEGASTVFGQYTLNAYIEKLKPMIQSLIRGEAVEPGTPPPDLRDKPEEILEPIRTDLTPNGFDFGDVLNNTNEAYKQNETVTVVFVCGNPRNNLMTGNTFLTVEKENGGSWTTVFTDAHIETRYYWESNCEDDEGEDPSCETEQSSKARITWDIPINQDAGTYRISHFGHARLADGTVKQYEGRSGNFEVRPL</sequence>
<dbReference type="InterPro" id="IPR058533">
    <property type="entry name" value="Cation_efflux_TM"/>
</dbReference>
<keyword evidence="11" id="KW-0864">Zinc transport</keyword>
<comment type="caution">
    <text evidence="24">The sequence shown here is derived from an EMBL/GenBank/DDBJ whole genome shotgun (WGS) entry which is preliminary data.</text>
</comment>
<evidence type="ECO:0000313" key="24">
    <source>
        <dbReference type="EMBL" id="CAD5120124.1"/>
    </source>
</evidence>
<dbReference type="Pfam" id="PF17048">
    <property type="entry name" value="Ceramidse_alk_C"/>
    <property type="match status" value="1"/>
</dbReference>
<feature type="transmembrane region" description="Helical" evidence="20">
    <location>
        <begin position="12"/>
        <end position="38"/>
    </location>
</feature>
<feature type="binding site" evidence="18">
    <location>
        <position position="409"/>
    </location>
    <ligand>
        <name>Zn(2+)</name>
        <dbReference type="ChEBI" id="CHEBI:29105"/>
    </ligand>
</feature>
<evidence type="ECO:0000256" key="11">
    <source>
        <dbReference type="ARBA" id="ARBA00022906"/>
    </source>
</evidence>
<feature type="domain" description="Neutral/alkaline non-lysosomal ceramidase N-terminal" evidence="22">
    <location>
        <begin position="317"/>
        <end position="821"/>
    </location>
</feature>
<keyword evidence="9 19" id="KW-0378">Hydrolase</keyword>
<keyword evidence="10 18" id="KW-0862">Zinc</keyword>
<accession>A0A7I8VXA2</accession>
<evidence type="ECO:0000256" key="4">
    <source>
        <dbReference type="ARBA" id="ARBA00011891"/>
    </source>
</evidence>
<keyword evidence="19" id="KW-0746">Sphingolipid metabolism</keyword>
<evidence type="ECO:0000256" key="20">
    <source>
        <dbReference type="SAM" id="Phobius"/>
    </source>
</evidence>
<evidence type="ECO:0000256" key="1">
    <source>
        <dbReference type="ARBA" id="ARBA00004638"/>
    </source>
</evidence>
<comment type="similarity">
    <text evidence="3 19">Belongs to the neutral ceramidase family.</text>
</comment>
<feature type="transmembrane region" description="Helical" evidence="20">
    <location>
        <begin position="76"/>
        <end position="103"/>
    </location>
</feature>
<feature type="transmembrane region" description="Helical" evidence="20">
    <location>
        <begin position="191"/>
        <end position="214"/>
    </location>
</feature>
<evidence type="ECO:0000256" key="18">
    <source>
        <dbReference type="PIRSR" id="PIRSR606823-2"/>
    </source>
</evidence>
<gene>
    <name evidence="24" type="ORF">DGYR_LOCUS8257</name>
</gene>
<feature type="active site" description="Nucleophile" evidence="17">
    <location>
        <position position="570"/>
    </location>
</feature>